<reference evidence="1 2" key="1">
    <citation type="submission" date="2007-04" db="EMBL/GenBank/DDBJ databases">
        <authorList>
            <person name="Fulton L."/>
            <person name="Clifton S."/>
            <person name="Fulton B."/>
            <person name="Xu J."/>
            <person name="Minx P."/>
            <person name="Pepin K.H."/>
            <person name="Johnson M."/>
            <person name="Thiruvilangam P."/>
            <person name="Bhonagiri V."/>
            <person name="Nash W.E."/>
            <person name="Mardis E.R."/>
            <person name="Wilson R.K."/>
        </authorList>
    </citation>
    <scope>NUCLEOTIDE SEQUENCE [LARGE SCALE GENOMIC DNA]</scope>
    <source>
        <strain evidence="1 2">ATCC 29799</strain>
    </source>
</reference>
<keyword evidence="2" id="KW-1185">Reference proteome</keyword>
<comment type="caution">
    <text evidence="1">The sequence shown here is derived from an EMBL/GenBank/DDBJ whole genome shotgun (WGS) entry which is preliminary data.</text>
</comment>
<name>A6NUX9_9FIRM</name>
<dbReference type="EMBL" id="AAXG02000012">
    <property type="protein sequence ID" value="EDN00180.1"/>
    <property type="molecule type" value="Genomic_DNA"/>
</dbReference>
<organism evidence="1 2">
    <name type="scientific">Pseudoflavonifractor capillosus ATCC 29799</name>
    <dbReference type="NCBI Taxonomy" id="411467"/>
    <lineage>
        <taxon>Bacteria</taxon>
        <taxon>Bacillati</taxon>
        <taxon>Bacillota</taxon>
        <taxon>Clostridia</taxon>
        <taxon>Eubacteriales</taxon>
        <taxon>Oscillospiraceae</taxon>
        <taxon>Pseudoflavonifractor</taxon>
    </lineage>
</organism>
<gene>
    <name evidence="1" type="ORF">BACCAP_02014</name>
</gene>
<dbReference type="Proteomes" id="UP000003639">
    <property type="component" value="Unassembled WGS sequence"/>
</dbReference>
<dbReference type="AlphaFoldDB" id="A6NUX9"/>
<protein>
    <submittedName>
        <fullName evidence="1">Uncharacterized protein</fullName>
    </submittedName>
</protein>
<reference evidence="1 2" key="2">
    <citation type="submission" date="2007-06" db="EMBL/GenBank/DDBJ databases">
        <title>Draft genome sequence of Pseudoflavonifractor capillosus ATCC 29799.</title>
        <authorList>
            <person name="Sudarsanam P."/>
            <person name="Ley R."/>
            <person name="Guruge J."/>
            <person name="Turnbaugh P.J."/>
            <person name="Mahowald M."/>
            <person name="Liep D."/>
            <person name="Gordon J."/>
        </authorList>
    </citation>
    <scope>NUCLEOTIDE SEQUENCE [LARGE SCALE GENOMIC DNA]</scope>
    <source>
        <strain evidence="1 2">ATCC 29799</strain>
    </source>
</reference>
<proteinExistence type="predicted"/>
<accession>A6NUX9</accession>
<evidence type="ECO:0000313" key="1">
    <source>
        <dbReference type="EMBL" id="EDN00180.1"/>
    </source>
</evidence>
<sequence>MAVLKDRTRLTGLLAAFSMKSSDSVWNRSFFHGAILLLLCSV</sequence>
<evidence type="ECO:0000313" key="2">
    <source>
        <dbReference type="Proteomes" id="UP000003639"/>
    </source>
</evidence>